<evidence type="ECO:0000259" key="4">
    <source>
        <dbReference type="PROSITE" id="PS51755"/>
    </source>
</evidence>
<name>A0A7W8EKI5_9ACTN</name>
<dbReference type="GO" id="GO:0000160">
    <property type="term" value="P:phosphorelay signal transduction system"/>
    <property type="evidence" value="ECO:0007669"/>
    <property type="project" value="InterPro"/>
</dbReference>
<feature type="DNA-binding region" description="OmpR/PhoB-type" evidence="2">
    <location>
        <begin position="33"/>
        <end position="133"/>
    </location>
</feature>
<reference evidence="5 6" key="1">
    <citation type="submission" date="2020-08" db="EMBL/GenBank/DDBJ databases">
        <title>Genomic Encyclopedia of Type Strains, Phase IV (KMG-IV): sequencing the most valuable type-strain genomes for metagenomic binning, comparative biology and taxonomic classification.</title>
        <authorList>
            <person name="Goeker M."/>
        </authorList>
    </citation>
    <scope>NUCLEOTIDE SEQUENCE [LARGE SCALE GENOMIC DNA]</scope>
    <source>
        <strain evidence="5 6">DSM 45385</strain>
    </source>
</reference>
<dbReference type="CDD" id="cd00383">
    <property type="entry name" value="trans_reg_C"/>
    <property type="match status" value="1"/>
</dbReference>
<keyword evidence="6" id="KW-1185">Reference proteome</keyword>
<dbReference type="Pfam" id="PF00486">
    <property type="entry name" value="Trans_reg_C"/>
    <property type="match status" value="1"/>
</dbReference>
<dbReference type="Proteomes" id="UP000568380">
    <property type="component" value="Unassembled WGS sequence"/>
</dbReference>
<feature type="domain" description="OmpR/PhoB-type" evidence="4">
    <location>
        <begin position="33"/>
        <end position="133"/>
    </location>
</feature>
<feature type="region of interest" description="Disordered" evidence="3">
    <location>
        <begin position="1"/>
        <end position="30"/>
    </location>
</feature>
<comment type="caution">
    <text evidence="5">The sequence shown here is derived from an EMBL/GenBank/DDBJ whole genome shotgun (WGS) entry which is preliminary data.</text>
</comment>
<sequence>MFQRIRSRSAPTESAAPPEPPRPQPPVRPRPAAQVIRAGKLVLDMGEHAAYVTGRRLDLPFVEFKLLAQLAAHQGVPQSMGRLLMAGWGTGDVPGGRDMVKSAVYRLRSRLSQADLNTTYIRTLRGVGYVMPVQPTYLYRD</sequence>
<evidence type="ECO:0000256" key="3">
    <source>
        <dbReference type="SAM" id="MobiDB-lite"/>
    </source>
</evidence>
<gene>
    <name evidence="5" type="ORF">HNR40_008142</name>
</gene>
<dbReference type="InterPro" id="IPR036388">
    <property type="entry name" value="WH-like_DNA-bd_sf"/>
</dbReference>
<proteinExistence type="predicted"/>
<dbReference type="SUPFAM" id="SSF46894">
    <property type="entry name" value="C-terminal effector domain of the bipartite response regulators"/>
    <property type="match status" value="1"/>
</dbReference>
<evidence type="ECO:0000256" key="2">
    <source>
        <dbReference type="PROSITE-ProRule" id="PRU01091"/>
    </source>
</evidence>
<evidence type="ECO:0000256" key="1">
    <source>
        <dbReference type="ARBA" id="ARBA00023125"/>
    </source>
</evidence>
<feature type="compositionally biased region" description="Pro residues" evidence="3">
    <location>
        <begin position="17"/>
        <end position="29"/>
    </location>
</feature>
<protein>
    <submittedName>
        <fullName evidence="5">DNA-binding response OmpR family regulator</fullName>
    </submittedName>
</protein>
<evidence type="ECO:0000313" key="5">
    <source>
        <dbReference type="EMBL" id="MBB5082646.1"/>
    </source>
</evidence>
<accession>A0A7W8EKI5</accession>
<dbReference type="InterPro" id="IPR016032">
    <property type="entry name" value="Sig_transdc_resp-reg_C-effctor"/>
</dbReference>
<organism evidence="5 6">
    <name type="scientific">Nonomuraea endophytica</name>
    <dbReference type="NCBI Taxonomy" id="714136"/>
    <lineage>
        <taxon>Bacteria</taxon>
        <taxon>Bacillati</taxon>
        <taxon>Actinomycetota</taxon>
        <taxon>Actinomycetes</taxon>
        <taxon>Streptosporangiales</taxon>
        <taxon>Streptosporangiaceae</taxon>
        <taxon>Nonomuraea</taxon>
    </lineage>
</organism>
<dbReference type="Gene3D" id="1.10.10.10">
    <property type="entry name" value="Winged helix-like DNA-binding domain superfamily/Winged helix DNA-binding domain"/>
    <property type="match status" value="1"/>
</dbReference>
<dbReference type="PROSITE" id="PS51755">
    <property type="entry name" value="OMPR_PHOB"/>
    <property type="match status" value="1"/>
</dbReference>
<dbReference type="InterPro" id="IPR001867">
    <property type="entry name" value="OmpR/PhoB-type_DNA-bd"/>
</dbReference>
<dbReference type="GO" id="GO:0003677">
    <property type="term" value="F:DNA binding"/>
    <property type="evidence" value="ECO:0007669"/>
    <property type="project" value="UniProtKB-UniRule"/>
</dbReference>
<dbReference type="EMBL" id="JACHIN010000014">
    <property type="protein sequence ID" value="MBB5082646.1"/>
    <property type="molecule type" value="Genomic_DNA"/>
</dbReference>
<dbReference type="GO" id="GO:0006355">
    <property type="term" value="P:regulation of DNA-templated transcription"/>
    <property type="evidence" value="ECO:0007669"/>
    <property type="project" value="InterPro"/>
</dbReference>
<dbReference type="AlphaFoldDB" id="A0A7W8EKI5"/>
<dbReference type="RefSeq" id="WP_221341430.1">
    <property type="nucleotide sequence ID" value="NZ_JACHIN010000014.1"/>
</dbReference>
<evidence type="ECO:0000313" key="6">
    <source>
        <dbReference type="Proteomes" id="UP000568380"/>
    </source>
</evidence>
<keyword evidence="1 2" id="KW-0238">DNA-binding</keyword>
<dbReference type="SMART" id="SM00862">
    <property type="entry name" value="Trans_reg_C"/>
    <property type="match status" value="1"/>
</dbReference>